<evidence type="ECO:0000256" key="7">
    <source>
        <dbReference type="PIRSR" id="PIRSR601461-2"/>
    </source>
</evidence>
<feature type="domain" description="Peptidase A1" evidence="9">
    <location>
        <begin position="59"/>
        <end position="422"/>
    </location>
</feature>
<feature type="active site" evidence="6">
    <location>
        <position position="306"/>
    </location>
</feature>
<dbReference type="eggNOG" id="KOG1339">
    <property type="taxonomic scope" value="Eukaryota"/>
</dbReference>
<dbReference type="GO" id="GO:0006508">
    <property type="term" value="P:proteolysis"/>
    <property type="evidence" value="ECO:0007669"/>
    <property type="project" value="UniProtKB-KW"/>
</dbReference>
<dbReference type="AlphaFoldDB" id="D8QUA2"/>
<dbReference type="InterPro" id="IPR001969">
    <property type="entry name" value="Aspartic_peptidase_AS"/>
</dbReference>
<dbReference type="InterPro" id="IPR032799">
    <property type="entry name" value="TAXi_C"/>
</dbReference>
<dbReference type="InterPro" id="IPR033121">
    <property type="entry name" value="PEPTIDASE_A1"/>
</dbReference>
<dbReference type="InterPro" id="IPR021109">
    <property type="entry name" value="Peptidase_aspartic_dom_sf"/>
</dbReference>
<organism evidence="11">
    <name type="scientific">Selaginella moellendorffii</name>
    <name type="common">Spikemoss</name>
    <dbReference type="NCBI Taxonomy" id="88036"/>
    <lineage>
        <taxon>Eukaryota</taxon>
        <taxon>Viridiplantae</taxon>
        <taxon>Streptophyta</taxon>
        <taxon>Embryophyta</taxon>
        <taxon>Tracheophyta</taxon>
        <taxon>Lycopodiopsida</taxon>
        <taxon>Selaginellales</taxon>
        <taxon>Selaginellaceae</taxon>
        <taxon>Selaginella</taxon>
    </lineage>
</organism>
<evidence type="ECO:0000313" key="10">
    <source>
        <dbReference type="EMBL" id="EFJ36261.1"/>
    </source>
</evidence>
<dbReference type="EMBL" id="GL377567">
    <property type="protein sequence ID" value="EFJ36261.1"/>
    <property type="molecule type" value="Genomic_DNA"/>
</dbReference>
<evidence type="ECO:0000256" key="1">
    <source>
        <dbReference type="ARBA" id="ARBA00007447"/>
    </source>
</evidence>
<dbReference type="Gramene" id="EFJ36261">
    <property type="protein sequence ID" value="EFJ36261"/>
    <property type="gene ID" value="SELMODRAFT_78156"/>
</dbReference>
<keyword evidence="5" id="KW-0325">Glycoprotein</keyword>
<evidence type="ECO:0000313" key="11">
    <source>
        <dbReference type="Proteomes" id="UP000001514"/>
    </source>
</evidence>
<evidence type="ECO:0000256" key="4">
    <source>
        <dbReference type="ARBA" id="ARBA00022801"/>
    </source>
</evidence>
<dbReference type="InterPro" id="IPR032861">
    <property type="entry name" value="TAXi_N"/>
</dbReference>
<evidence type="ECO:0000256" key="5">
    <source>
        <dbReference type="ARBA" id="ARBA00023180"/>
    </source>
</evidence>
<dbReference type="Pfam" id="PF14543">
    <property type="entry name" value="TAXi_N"/>
    <property type="match status" value="1"/>
</dbReference>
<accession>D8QUA2</accession>
<dbReference type="Gene3D" id="2.40.70.10">
    <property type="entry name" value="Acid Proteases"/>
    <property type="match status" value="2"/>
</dbReference>
<keyword evidence="7" id="KW-1015">Disulfide bond</keyword>
<dbReference type="PRINTS" id="PR00792">
    <property type="entry name" value="PEPSIN"/>
</dbReference>
<dbReference type="InterPro" id="IPR034161">
    <property type="entry name" value="Pepsin-like_plant"/>
</dbReference>
<dbReference type="InParanoid" id="D8QUA2"/>
<evidence type="ECO:0000256" key="6">
    <source>
        <dbReference type="PIRSR" id="PIRSR601461-1"/>
    </source>
</evidence>
<dbReference type="CDD" id="cd05476">
    <property type="entry name" value="pepsin_A_like_plant"/>
    <property type="match status" value="1"/>
</dbReference>
<dbReference type="PROSITE" id="PS51767">
    <property type="entry name" value="PEPTIDASE_A1"/>
    <property type="match status" value="1"/>
</dbReference>
<name>D8QUA2_SELML</name>
<dbReference type="InterPro" id="IPR001461">
    <property type="entry name" value="Aspartic_peptidase_A1"/>
</dbReference>
<dbReference type="HOGENOM" id="CLU_005738_8_0_1"/>
<evidence type="ECO:0000256" key="8">
    <source>
        <dbReference type="RuleBase" id="RU000454"/>
    </source>
</evidence>
<dbReference type="Proteomes" id="UP000001514">
    <property type="component" value="Unassembled WGS sequence"/>
</dbReference>
<sequence>MDRGRIAAFGRVLQEAAQKNSTNSTLPRESLATIQDFQGEDPALFSRLVSGSSIGSGQYFVELRVGTPAKKFPLIVDTGSDLTWIQCNPPNTTANSSSPPAPWYDKSSSSSYREIPCTDDECQFLPAPIGSSCSITSPSPCDYTYGYSDQSRTTGILAYETISMKSRKRSGKRAGNHKTRRIRIKNVALGCSRESVGASFLGASGVLGLGQGPISLATQTRHTALGGIFSYCLVDYLRGSNASSFLVMGRTHWRKLAHTPIVRNPAAQSFYYVNVTGVAVDGKPVDGIASSDWGIDGDGNKGTIFDSGTTLSYLREPAYSKVLGALNASIYLPRAQEIPEGFELCYNVTRMEKGMPKLGVEFQGGAVMELPWNNYMVLVAENVQCVALQKVTTTNGSNILGNLLQQDHHIEYDLAKARIGFKWSPCH</sequence>
<dbReference type="PANTHER" id="PTHR47967:SF46">
    <property type="entry name" value="ASPARTIC PROTEINASE NEPENTHESIN-1"/>
    <property type="match status" value="1"/>
</dbReference>
<dbReference type="PANTHER" id="PTHR47967">
    <property type="entry name" value="OS07G0603500 PROTEIN-RELATED"/>
    <property type="match status" value="1"/>
</dbReference>
<evidence type="ECO:0000259" key="9">
    <source>
        <dbReference type="PROSITE" id="PS51767"/>
    </source>
</evidence>
<dbReference type="FunFam" id="2.40.70.10:FF:000033">
    <property type="entry name" value="Aspartyl protease family protein"/>
    <property type="match status" value="1"/>
</dbReference>
<keyword evidence="4 8" id="KW-0378">Hydrolase</keyword>
<dbReference type="SUPFAM" id="SSF50630">
    <property type="entry name" value="Acid proteases"/>
    <property type="match status" value="1"/>
</dbReference>
<dbReference type="GO" id="GO:0004190">
    <property type="term" value="F:aspartic-type endopeptidase activity"/>
    <property type="evidence" value="ECO:0000318"/>
    <property type="project" value="GO_Central"/>
</dbReference>
<gene>
    <name evidence="10" type="ORF">SELMODRAFT_78156</name>
</gene>
<feature type="disulfide bond" evidence="7">
    <location>
        <begin position="345"/>
        <end position="385"/>
    </location>
</feature>
<dbReference type="Pfam" id="PF14541">
    <property type="entry name" value="TAXi_C"/>
    <property type="match status" value="1"/>
</dbReference>
<comment type="similarity">
    <text evidence="1 8">Belongs to the peptidase A1 family.</text>
</comment>
<dbReference type="PROSITE" id="PS00141">
    <property type="entry name" value="ASP_PROTEASE"/>
    <property type="match status" value="1"/>
</dbReference>
<evidence type="ECO:0000256" key="3">
    <source>
        <dbReference type="ARBA" id="ARBA00022750"/>
    </source>
</evidence>
<keyword evidence="11" id="KW-1185">Reference proteome</keyword>
<keyword evidence="2 8" id="KW-0645">Protease</keyword>
<keyword evidence="3 8" id="KW-0064">Aspartyl protease</keyword>
<dbReference type="OrthoDB" id="2747330at2759"/>
<dbReference type="InterPro" id="IPR051708">
    <property type="entry name" value="Plant_Aspart_Prot_A1"/>
</dbReference>
<proteinExistence type="inferred from homology"/>
<feature type="active site" evidence="6">
    <location>
        <position position="77"/>
    </location>
</feature>
<reference evidence="10 11" key="1">
    <citation type="journal article" date="2011" name="Science">
        <title>The Selaginella genome identifies genetic changes associated with the evolution of vascular plants.</title>
        <authorList>
            <person name="Banks J.A."/>
            <person name="Nishiyama T."/>
            <person name="Hasebe M."/>
            <person name="Bowman J.L."/>
            <person name="Gribskov M."/>
            <person name="dePamphilis C."/>
            <person name="Albert V.A."/>
            <person name="Aono N."/>
            <person name="Aoyama T."/>
            <person name="Ambrose B.A."/>
            <person name="Ashton N.W."/>
            <person name="Axtell M.J."/>
            <person name="Barker E."/>
            <person name="Barker M.S."/>
            <person name="Bennetzen J.L."/>
            <person name="Bonawitz N.D."/>
            <person name="Chapple C."/>
            <person name="Cheng C."/>
            <person name="Correa L.G."/>
            <person name="Dacre M."/>
            <person name="DeBarry J."/>
            <person name="Dreyer I."/>
            <person name="Elias M."/>
            <person name="Engstrom E.M."/>
            <person name="Estelle M."/>
            <person name="Feng L."/>
            <person name="Finet C."/>
            <person name="Floyd S.K."/>
            <person name="Frommer W.B."/>
            <person name="Fujita T."/>
            <person name="Gramzow L."/>
            <person name="Gutensohn M."/>
            <person name="Harholt J."/>
            <person name="Hattori M."/>
            <person name="Heyl A."/>
            <person name="Hirai T."/>
            <person name="Hiwatashi Y."/>
            <person name="Ishikawa M."/>
            <person name="Iwata M."/>
            <person name="Karol K.G."/>
            <person name="Koehler B."/>
            <person name="Kolukisaoglu U."/>
            <person name="Kubo M."/>
            <person name="Kurata T."/>
            <person name="Lalonde S."/>
            <person name="Li K."/>
            <person name="Li Y."/>
            <person name="Litt A."/>
            <person name="Lyons E."/>
            <person name="Manning G."/>
            <person name="Maruyama T."/>
            <person name="Michael T.P."/>
            <person name="Mikami K."/>
            <person name="Miyazaki S."/>
            <person name="Morinaga S."/>
            <person name="Murata T."/>
            <person name="Mueller-Roeber B."/>
            <person name="Nelson D.R."/>
            <person name="Obara M."/>
            <person name="Oguri Y."/>
            <person name="Olmstead R.G."/>
            <person name="Onodera N."/>
            <person name="Petersen B.L."/>
            <person name="Pils B."/>
            <person name="Prigge M."/>
            <person name="Rensing S.A."/>
            <person name="Riano-Pachon D.M."/>
            <person name="Roberts A.W."/>
            <person name="Sato Y."/>
            <person name="Scheller H.V."/>
            <person name="Schulz B."/>
            <person name="Schulz C."/>
            <person name="Shakirov E.V."/>
            <person name="Shibagaki N."/>
            <person name="Shinohara N."/>
            <person name="Shippen D.E."/>
            <person name="Soerensen I."/>
            <person name="Sotooka R."/>
            <person name="Sugimoto N."/>
            <person name="Sugita M."/>
            <person name="Sumikawa N."/>
            <person name="Tanurdzic M."/>
            <person name="Theissen G."/>
            <person name="Ulvskov P."/>
            <person name="Wakazuki S."/>
            <person name="Weng J.K."/>
            <person name="Willats W.W."/>
            <person name="Wipf D."/>
            <person name="Wolf P.G."/>
            <person name="Yang L."/>
            <person name="Zimmer A.D."/>
            <person name="Zhu Q."/>
            <person name="Mitros T."/>
            <person name="Hellsten U."/>
            <person name="Loque D."/>
            <person name="Otillar R."/>
            <person name="Salamov A."/>
            <person name="Schmutz J."/>
            <person name="Shapiro H."/>
            <person name="Lindquist E."/>
            <person name="Lucas S."/>
            <person name="Rokhsar D."/>
            <person name="Grigoriev I.V."/>
        </authorList>
    </citation>
    <scope>NUCLEOTIDE SEQUENCE [LARGE SCALE GENOMIC DNA]</scope>
</reference>
<dbReference type="MEROPS" id="A01.050"/>
<dbReference type="KEGG" id="smo:SELMODRAFT_78156"/>
<protein>
    <recommendedName>
        <fullName evidence="9">Peptidase A1 domain-containing protein</fullName>
    </recommendedName>
</protein>
<evidence type="ECO:0000256" key="2">
    <source>
        <dbReference type="ARBA" id="ARBA00022670"/>
    </source>
</evidence>
<dbReference type="OMA" id="ANDWVEF"/>